<dbReference type="EMBL" id="QGKY02001925">
    <property type="protein sequence ID" value="KAF2545447.1"/>
    <property type="molecule type" value="Genomic_DNA"/>
</dbReference>
<proteinExistence type="predicted"/>
<evidence type="ECO:0000313" key="4">
    <source>
        <dbReference type="Proteomes" id="UP000266723"/>
    </source>
</evidence>
<evidence type="ECO:0000256" key="1">
    <source>
        <dbReference type="SAM" id="MobiDB-lite"/>
    </source>
</evidence>
<dbReference type="AlphaFoldDB" id="A0A3N6UPH9"/>
<dbReference type="EMBL" id="QGKV02000297">
    <property type="protein sequence ID" value="KAF3605845.1"/>
    <property type="molecule type" value="Genomic_DNA"/>
</dbReference>
<evidence type="ECO:0000313" key="2">
    <source>
        <dbReference type="EMBL" id="KAF2545447.1"/>
    </source>
</evidence>
<feature type="region of interest" description="Disordered" evidence="1">
    <location>
        <begin position="18"/>
        <end position="39"/>
    </location>
</feature>
<organism evidence="2">
    <name type="scientific">Brassica cretica</name>
    <name type="common">Mustard</name>
    <dbReference type="NCBI Taxonomy" id="69181"/>
    <lineage>
        <taxon>Eukaryota</taxon>
        <taxon>Viridiplantae</taxon>
        <taxon>Streptophyta</taxon>
        <taxon>Embryophyta</taxon>
        <taxon>Tracheophyta</taxon>
        <taxon>Spermatophyta</taxon>
        <taxon>Magnoliopsida</taxon>
        <taxon>eudicotyledons</taxon>
        <taxon>Gunneridae</taxon>
        <taxon>Pentapetalae</taxon>
        <taxon>rosids</taxon>
        <taxon>malvids</taxon>
        <taxon>Brassicales</taxon>
        <taxon>Brassicaceae</taxon>
        <taxon>Brassiceae</taxon>
        <taxon>Brassica</taxon>
    </lineage>
</organism>
<protein>
    <submittedName>
        <fullName evidence="2">Uncharacterized protein</fullName>
    </submittedName>
</protein>
<reference evidence="3" key="2">
    <citation type="submission" date="2019-12" db="EMBL/GenBank/DDBJ databases">
        <authorList>
            <person name="Studholme D.J."/>
            <person name="Sarris P."/>
        </authorList>
    </citation>
    <scope>NUCLEOTIDE SEQUENCE</scope>
    <source>
        <strain evidence="3">PFS-1207/04</strain>
        <tissue evidence="3">Leaf</tissue>
    </source>
</reference>
<evidence type="ECO:0000313" key="3">
    <source>
        <dbReference type="EMBL" id="KAF3605845.1"/>
    </source>
</evidence>
<gene>
    <name evidence="3" type="ORF">DY000_02047700</name>
    <name evidence="2" type="ORF">F2Q70_00021409</name>
</gene>
<accession>A0A3N6UPH9</accession>
<sequence>MNQLSPVASMEERWRNVDDEAEKLNGGGGRKASLGGRGREKSLEYWWRLPESSKEAEA</sequence>
<reference evidence="3 4" key="3">
    <citation type="journal article" date="2020" name="BMC Genomics">
        <title>Intraspecific diversification of the crop wild relative Brassica cretica Lam. using demographic model selection.</title>
        <authorList>
            <person name="Kioukis A."/>
            <person name="Michalopoulou V.A."/>
            <person name="Briers L."/>
            <person name="Pirintsos S."/>
            <person name="Studholme D.J."/>
            <person name="Pavlidis P."/>
            <person name="Sarris P.F."/>
        </authorList>
    </citation>
    <scope>NUCLEOTIDE SEQUENCE [LARGE SCALE GENOMIC DNA]</scope>
    <source>
        <strain evidence="4">cv. PFS-1207/04</strain>
        <strain evidence="3">PFS-1207/04</strain>
    </source>
</reference>
<comment type="caution">
    <text evidence="2">The sequence shown here is derived from an EMBL/GenBank/DDBJ whole genome shotgun (WGS) entry which is preliminary data.</text>
</comment>
<reference evidence="2" key="1">
    <citation type="submission" date="2019-12" db="EMBL/GenBank/DDBJ databases">
        <title>Genome sequencing and annotation of Brassica cretica.</title>
        <authorList>
            <person name="Studholme D.J."/>
            <person name="Sarris P.F."/>
        </authorList>
    </citation>
    <scope>NUCLEOTIDE SEQUENCE</scope>
    <source>
        <strain evidence="2">PFS-102/07</strain>
        <tissue evidence="2">Leaf</tissue>
    </source>
</reference>
<name>A0A3N6UPH9_BRACR</name>
<keyword evidence="4" id="KW-1185">Reference proteome</keyword>
<dbReference type="Proteomes" id="UP000266723">
    <property type="component" value="Unassembled WGS sequence"/>
</dbReference>